<dbReference type="Proteomes" id="UP000736583">
    <property type="component" value="Unassembled WGS sequence"/>
</dbReference>
<proteinExistence type="inferred from homology"/>
<dbReference type="NCBIfam" id="TIGR02727">
    <property type="entry name" value="MTHFS_bact"/>
    <property type="match status" value="1"/>
</dbReference>
<dbReference type="EMBL" id="JAHLQL010000005">
    <property type="protein sequence ID" value="MBU5592805.1"/>
    <property type="molecule type" value="Genomic_DNA"/>
</dbReference>
<dbReference type="EC" id="6.3.3.2" evidence="1"/>
<reference evidence="2 3" key="1">
    <citation type="submission" date="2021-06" db="EMBL/GenBank/DDBJ databases">
        <authorList>
            <person name="Sun Q."/>
            <person name="Li D."/>
        </authorList>
    </citation>
    <scope>NUCLEOTIDE SEQUENCE [LARGE SCALE GENOMIC DNA]</scope>
    <source>
        <strain evidence="2 3">MSJ-4</strain>
    </source>
</reference>
<dbReference type="PANTHER" id="PTHR23407:SF1">
    <property type="entry name" value="5-FORMYLTETRAHYDROFOLATE CYCLO-LIGASE"/>
    <property type="match status" value="1"/>
</dbReference>
<evidence type="ECO:0000313" key="2">
    <source>
        <dbReference type="EMBL" id="MBU5592805.1"/>
    </source>
</evidence>
<dbReference type="PIRSF" id="PIRSF006806">
    <property type="entry name" value="FTHF_cligase"/>
    <property type="match status" value="1"/>
</dbReference>
<name>A0ABS6F4S2_9CLOT</name>
<dbReference type="RefSeq" id="WP_216457530.1">
    <property type="nucleotide sequence ID" value="NZ_JAHLQL010000005.1"/>
</dbReference>
<comment type="cofactor">
    <cofactor evidence="1">
        <name>Mg(2+)</name>
        <dbReference type="ChEBI" id="CHEBI:18420"/>
    </cofactor>
</comment>
<keyword evidence="1" id="KW-0547">Nucleotide-binding</keyword>
<keyword evidence="3" id="KW-1185">Reference proteome</keyword>
<evidence type="ECO:0000313" key="3">
    <source>
        <dbReference type="Proteomes" id="UP000736583"/>
    </source>
</evidence>
<sequence length="188" mass="21615">MKIVKAKKDLRKEAMDIRKSLSKEEITRYNKDILKKVLKDENFIYSNTIFIYVSYKNEVDTHEIIKESLKLNKKVCVPRVISKEEGMKAIYISSLEDLKPSSMGILEPEYDESKIVSIEDIDASFIPGLAFDMHGGRLGYGGGFYDRFLKDIKKGSKKIALAYSNQILDNIPMDETDIRIDYIISNDK</sequence>
<keyword evidence="1" id="KW-0479">Metal-binding</keyword>
<dbReference type="PANTHER" id="PTHR23407">
    <property type="entry name" value="ATPASE INHIBITOR/5-FORMYLTETRAHYDROFOLATE CYCLO-LIGASE"/>
    <property type="match status" value="1"/>
</dbReference>
<keyword evidence="2" id="KW-0436">Ligase</keyword>
<dbReference type="InterPro" id="IPR002698">
    <property type="entry name" value="FTHF_cligase"/>
</dbReference>
<keyword evidence="1" id="KW-0460">Magnesium</keyword>
<keyword evidence="1" id="KW-0067">ATP-binding</keyword>
<comment type="caution">
    <text evidence="2">The sequence shown here is derived from an EMBL/GenBank/DDBJ whole genome shotgun (WGS) entry which is preliminary data.</text>
</comment>
<dbReference type="Pfam" id="PF01812">
    <property type="entry name" value="5-FTHF_cyc-lig"/>
    <property type="match status" value="1"/>
</dbReference>
<accession>A0ABS6F4S2</accession>
<gene>
    <name evidence="2" type="ORF">KQI89_13715</name>
</gene>
<evidence type="ECO:0000256" key="1">
    <source>
        <dbReference type="RuleBase" id="RU361279"/>
    </source>
</evidence>
<organism evidence="2 3">
    <name type="scientific">Clostridium simiarum</name>
    <dbReference type="NCBI Taxonomy" id="2841506"/>
    <lineage>
        <taxon>Bacteria</taxon>
        <taxon>Bacillati</taxon>
        <taxon>Bacillota</taxon>
        <taxon>Clostridia</taxon>
        <taxon>Eubacteriales</taxon>
        <taxon>Clostridiaceae</taxon>
        <taxon>Clostridium</taxon>
    </lineage>
</organism>
<comment type="catalytic activity">
    <reaction evidence="1">
        <text>(6S)-5-formyl-5,6,7,8-tetrahydrofolate + ATP = (6R)-5,10-methenyltetrahydrofolate + ADP + phosphate</text>
        <dbReference type="Rhea" id="RHEA:10488"/>
        <dbReference type="ChEBI" id="CHEBI:30616"/>
        <dbReference type="ChEBI" id="CHEBI:43474"/>
        <dbReference type="ChEBI" id="CHEBI:57455"/>
        <dbReference type="ChEBI" id="CHEBI:57457"/>
        <dbReference type="ChEBI" id="CHEBI:456216"/>
        <dbReference type="EC" id="6.3.3.2"/>
    </reaction>
</comment>
<comment type="similarity">
    <text evidence="1">Belongs to the 5-formyltetrahydrofolate cyclo-ligase family.</text>
</comment>
<protein>
    <recommendedName>
        <fullName evidence="1">5-formyltetrahydrofolate cyclo-ligase</fullName>
        <ecNumber evidence="1">6.3.3.2</ecNumber>
    </recommendedName>
</protein>
<dbReference type="GO" id="GO:0030272">
    <property type="term" value="F:5-formyltetrahydrofolate cyclo-ligase activity"/>
    <property type="evidence" value="ECO:0007669"/>
    <property type="project" value="UniProtKB-EC"/>
</dbReference>